<name>A0A0C9TGY3_SPHS4</name>
<reference evidence="2 3" key="1">
    <citation type="submission" date="2014-06" db="EMBL/GenBank/DDBJ databases">
        <title>Evolutionary Origins and Diversification of the Mycorrhizal Mutualists.</title>
        <authorList>
            <consortium name="DOE Joint Genome Institute"/>
            <consortium name="Mycorrhizal Genomics Consortium"/>
            <person name="Kohler A."/>
            <person name="Kuo A."/>
            <person name="Nagy L.G."/>
            <person name="Floudas D."/>
            <person name="Copeland A."/>
            <person name="Barry K.W."/>
            <person name="Cichocki N."/>
            <person name="Veneault-Fourrey C."/>
            <person name="LaButti K."/>
            <person name="Lindquist E.A."/>
            <person name="Lipzen A."/>
            <person name="Lundell T."/>
            <person name="Morin E."/>
            <person name="Murat C."/>
            <person name="Riley R."/>
            <person name="Ohm R."/>
            <person name="Sun H."/>
            <person name="Tunlid A."/>
            <person name="Henrissat B."/>
            <person name="Grigoriev I.V."/>
            <person name="Hibbett D.S."/>
            <person name="Martin F."/>
        </authorList>
    </citation>
    <scope>NUCLEOTIDE SEQUENCE [LARGE SCALE GENOMIC DNA]</scope>
    <source>
        <strain evidence="2 3">SS14</strain>
    </source>
</reference>
<dbReference type="Proteomes" id="UP000054279">
    <property type="component" value="Unassembled WGS sequence"/>
</dbReference>
<gene>
    <name evidence="2" type="ORF">M422DRAFT_784493</name>
</gene>
<evidence type="ECO:0000313" key="3">
    <source>
        <dbReference type="Proteomes" id="UP000054279"/>
    </source>
</evidence>
<sequence>MALNASGYAFDAQAREDAIQNALSGYATVYGAAAALGVDNSLRHSINISGGNSIDLEERPAFWNRTLRDSSLWDHGADISQFTHCRLDEHVRYASLLSFLVLITEAITLVITFLRVWDEYQSFNPWRKNNPGETQTLLVLIMRQGILRFIVTFVWTLEVTITERVLDPRFAGLDVPLQNIVSAILITRFLLQIRRTAEERRSMMLPTIHLSSRNDVTSSRISRFNDMIHEEFGDSFTSVATISNNMGEEGGENLGRNGIVPPLVISVEEFPWAVLDGASLSARRE</sequence>
<keyword evidence="1" id="KW-1133">Transmembrane helix</keyword>
<keyword evidence="1" id="KW-0472">Membrane</keyword>
<organism evidence="2 3">
    <name type="scientific">Sphaerobolus stellatus (strain SS14)</name>
    <dbReference type="NCBI Taxonomy" id="990650"/>
    <lineage>
        <taxon>Eukaryota</taxon>
        <taxon>Fungi</taxon>
        <taxon>Dikarya</taxon>
        <taxon>Basidiomycota</taxon>
        <taxon>Agaricomycotina</taxon>
        <taxon>Agaricomycetes</taxon>
        <taxon>Phallomycetidae</taxon>
        <taxon>Geastrales</taxon>
        <taxon>Sphaerobolaceae</taxon>
        <taxon>Sphaerobolus</taxon>
    </lineage>
</organism>
<dbReference type="OrthoDB" id="2804471at2759"/>
<keyword evidence="3" id="KW-1185">Reference proteome</keyword>
<dbReference type="EMBL" id="KN837300">
    <property type="protein sequence ID" value="KIJ28713.1"/>
    <property type="molecule type" value="Genomic_DNA"/>
</dbReference>
<protein>
    <submittedName>
        <fullName evidence="2">Uncharacterized protein</fullName>
    </submittedName>
</protein>
<accession>A0A0C9TGY3</accession>
<dbReference type="AlphaFoldDB" id="A0A0C9TGY3"/>
<feature type="transmembrane region" description="Helical" evidence="1">
    <location>
        <begin position="96"/>
        <end position="117"/>
    </location>
</feature>
<feature type="transmembrane region" description="Helical" evidence="1">
    <location>
        <begin position="137"/>
        <end position="155"/>
    </location>
</feature>
<proteinExistence type="predicted"/>
<dbReference type="HOGENOM" id="CLU_977180_0_0_1"/>
<evidence type="ECO:0000256" key="1">
    <source>
        <dbReference type="SAM" id="Phobius"/>
    </source>
</evidence>
<keyword evidence="1" id="KW-0812">Transmembrane</keyword>
<evidence type="ECO:0000313" key="2">
    <source>
        <dbReference type="EMBL" id="KIJ28713.1"/>
    </source>
</evidence>